<dbReference type="EMBL" id="BAAFSF010000004">
    <property type="protein sequence ID" value="GAB1252132.1"/>
    <property type="molecule type" value="Genomic_DNA"/>
</dbReference>
<evidence type="ECO:0000256" key="1">
    <source>
        <dbReference type="SAM" id="MobiDB-lite"/>
    </source>
</evidence>
<gene>
    <name evidence="2" type="ORF">Tsumi_12380</name>
</gene>
<protein>
    <submittedName>
        <fullName evidence="2">Uncharacterized protein</fullName>
    </submittedName>
</protein>
<organism evidence="2 3">
    <name type="scientific">Porphyromonas miyakawae</name>
    <dbReference type="NCBI Taxonomy" id="3137470"/>
    <lineage>
        <taxon>Bacteria</taxon>
        <taxon>Pseudomonadati</taxon>
        <taxon>Bacteroidota</taxon>
        <taxon>Bacteroidia</taxon>
        <taxon>Bacteroidales</taxon>
        <taxon>Porphyromonadaceae</taxon>
        <taxon>Porphyromonas</taxon>
    </lineage>
</organism>
<proteinExistence type="predicted"/>
<evidence type="ECO:0000313" key="3">
    <source>
        <dbReference type="Proteomes" id="UP001628220"/>
    </source>
</evidence>
<dbReference type="Proteomes" id="UP001628220">
    <property type="component" value="Unassembled WGS sequence"/>
</dbReference>
<reference evidence="2 3" key="1">
    <citation type="journal article" date="2025" name="Int. J. Syst. Evol. Microbiol.">
        <title>Desulfovibrio falkowii sp. nov., Porphyromonas miyakawae sp. nov., Mediterraneibacter flintii sp. nov. and Owariibacterium komagatae gen. nov., sp. nov., isolated from human faeces.</title>
        <authorList>
            <person name="Hamaguchi T."/>
            <person name="Ohara M."/>
            <person name="Hisatomi A."/>
            <person name="Sekiguchi K."/>
            <person name="Takeda J.I."/>
            <person name="Ueyama J."/>
            <person name="Ito M."/>
            <person name="Nishiwaki H."/>
            <person name="Ogi T."/>
            <person name="Hirayama M."/>
            <person name="Ohkuma M."/>
            <person name="Sakamoto M."/>
            <person name="Ohno K."/>
        </authorList>
    </citation>
    <scope>NUCLEOTIDE SEQUENCE [LARGE SCALE GENOMIC DNA]</scope>
    <source>
        <strain evidence="2 3">13CB11C</strain>
    </source>
</reference>
<name>A0ABQ0E397_9PORP</name>
<evidence type="ECO:0000313" key="2">
    <source>
        <dbReference type="EMBL" id="GAB1252132.1"/>
    </source>
</evidence>
<keyword evidence="3" id="KW-1185">Reference proteome</keyword>
<feature type="region of interest" description="Disordered" evidence="1">
    <location>
        <begin position="1"/>
        <end position="36"/>
    </location>
</feature>
<comment type="caution">
    <text evidence="2">The sequence shown here is derived from an EMBL/GenBank/DDBJ whole genome shotgun (WGS) entry which is preliminary data.</text>
</comment>
<feature type="compositionally biased region" description="Basic and acidic residues" evidence="1">
    <location>
        <begin position="1"/>
        <end position="13"/>
    </location>
</feature>
<sequence>MLFEISCHKEAKSRSSKQKNNHPEGRKVSSSTKRHSYYKQCANSDLERICAKGREAKRKPDEEYQKGS</sequence>
<accession>A0ABQ0E397</accession>